<evidence type="ECO:0000313" key="16">
    <source>
        <dbReference type="EMBL" id="NNG66566.1"/>
    </source>
</evidence>
<keyword evidence="8 14" id="KW-0547">Nucleotide-binding</keyword>
<dbReference type="InterPro" id="IPR002547">
    <property type="entry name" value="tRNA-bd_dom"/>
</dbReference>
<evidence type="ECO:0000256" key="6">
    <source>
        <dbReference type="ARBA" id="ARBA00022555"/>
    </source>
</evidence>
<keyword evidence="7 14" id="KW-0436">Ligase</keyword>
<dbReference type="Gene3D" id="1.10.730.10">
    <property type="entry name" value="Isoleucyl-tRNA Synthetase, Domain 1"/>
    <property type="match status" value="1"/>
</dbReference>
<dbReference type="FunFam" id="1.10.730.10:FF:000026">
    <property type="entry name" value="Methionine--tRNA ligase"/>
    <property type="match status" value="1"/>
</dbReference>
<dbReference type="NCBIfam" id="TIGR00399">
    <property type="entry name" value="metG_C_term"/>
    <property type="match status" value="1"/>
</dbReference>
<dbReference type="NCBIfam" id="NF008900">
    <property type="entry name" value="PRK12267.1"/>
    <property type="match status" value="1"/>
</dbReference>
<dbReference type="InterPro" id="IPR014758">
    <property type="entry name" value="Met-tRNA_synth"/>
</dbReference>
<evidence type="ECO:0000313" key="17">
    <source>
        <dbReference type="Proteomes" id="UP000529861"/>
    </source>
</evidence>
<comment type="cofactor">
    <cofactor evidence="14">
        <name>Zn(2+)</name>
        <dbReference type="ChEBI" id="CHEBI:29105"/>
    </cofactor>
    <text evidence="14">Binds 1 zinc ion per subunit.</text>
</comment>
<evidence type="ECO:0000256" key="7">
    <source>
        <dbReference type="ARBA" id="ARBA00022598"/>
    </source>
</evidence>
<dbReference type="GO" id="GO:0006431">
    <property type="term" value="P:methionyl-tRNA aminoacylation"/>
    <property type="evidence" value="ECO:0007669"/>
    <property type="project" value="UniProtKB-UniRule"/>
</dbReference>
<protein>
    <recommendedName>
        <fullName evidence="14">Methionine--tRNA ligase</fullName>
        <ecNumber evidence="14">6.1.1.10</ecNumber>
    </recommendedName>
    <alternativeName>
        <fullName evidence="14">Methionyl-tRNA synthetase</fullName>
        <shortName evidence="14">MetRS</shortName>
    </alternativeName>
</protein>
<dbReference type="AlphaFoldDB" id="A0A7Y2PME5"/>
<evidence type="ECO:0000256" key="1">
    <source>
        <dbReference type="ARBA" id="ARBA00003314"/>
    </source>
</evidence>
<keyword evidence="14" id="KW-0862">Zinc</keyword>
<gene>
    <name evidence="14 16" type="primary">metG</name>
    <name evidence="16" type="ORF">HKI81_04835</name>
</gene>
<comment type="subunit">
    <text evidence="4 14">Homodimer.</text>
</comment>
<evidence type="ECO:0000256" key="3">
    <source>
        <dbReference type="ARBA" id="ARBA00006590"/>
    </source>
</evidence>
<feature type="binding site" evidence="14">
    <location>
        <position position="130"/>
    </location>
    <ligand>
        <name>Zn(2+)</name>
        <dbReference type="ChEBI" id="CHEBI:29105"/>
    </ligand>
</feature>
<dbReference type="Gene3D" id="3.40.50.620">
    <property type="entry name" value="HUPs"/>
    <property type="match status" value="1"/>
</dbReference>
<dbReference type="Gene3D" id="2.170.220.10">
    <property type="match status" value="1"/>
</dbReference>
<dbReference type="InterPro" id="IPR004495">
    <property type="entry name" value="Met-tRNA-synth_bsu_C"/>
</dbReference>
<dbReference type="InterPro" id="IPR023457">
    <property type="entry name" value="Met-tRNA_synth_2"/>
</dbReference>
<evidence type="ECO:0000256" key="14">
    <source>
        <dbReference type="HAMAP-Rule" id="MF_01228"/>
    </source>
</evidence>
<proteinExistence type="inferred from homology"/>
<feature type="binding site" evidence="14">
    <location>
        <position position="127"/>
    </location>
    <ligand>
        <name>Zn(2+)</name>
        <dbReference type="ChEBI" id="CHEBI:29105"/>
    </ligand>
</feature>
<feature type="binding site" evidence="14">
    <location>
        <position position="144"/>
    </location>
    <ligand>
        <name>Zn(2+)</name>
        <dbReference type="ChEBI" id="CHEBI:29105"/>
    </ligand>
</feature>
<feature type="short sequence motif" description="'KMSKS' region" evidence="14">
    <location>
        <begin position="296"/>
        <end position="300"/>
    </location>
</feature>
<dbReference type="HAMAP" id="MF_01228">
    <property type="entry name" value="Met_tRNA_synth_type2"/>
    <property type="match status" value="1"/>
</dbReference>
<evidence type="ECO:0000256" key="8">
    <source>
        <dbReference type="ARBA" id="ARBA00022741"/>
    </source>
</evidence>
<dbReference type="SUPFAM" id="SSF47323">
    <property type="entry name" value="Anticodon-binding domain of a subclass of class I aminoacyl-tRNA synthetases"/>
    <property type="match status" value="1"/>
</dbReference>
<dbReference type="CDD" id="cd02800">
    <property type="entry name" value="tRNA_bind_EcMetRS_like"/>
    <property type="match status" value="1"/>
</dbReference>
<dbReference type="PRINTS" id="PR01041">
    <property type="entry name" value="TRNASYNTHMET"/>
</dbReference>
<comment type="caution">
    <text evidence="14">Lacks conserved residue(s) required for the propagation of feature annotation.</text>
</comment>
<comment type="similarity">
    <text evidence="3 14">Belongs to the class-I aminoacyl-tRNA synthetase family. MetG type 2A subfamily.</text>
</comment>
<evidence type="ECO:0000256" key="9">
    <source>
        <dbReference type="ARBA" id="ARBA00022840"/>
    </source>
</evidence>
<feature type="binding site" evidence="14">
    <location>
        <position position="147"/>
    </location>
    <ligand>
        <name>Zn(2+)</name>
        <dbReference type="ChEBI" id="CHEBI:29105"/>
    </ligand>
</feature>
<dbReference type="InterPro" id="IPR014729">
    <property type="entry name" value="Rossmann-like_a/b/a_fold"/>
</dbReference>
<dbReference type="InterPro" id="IPR041872">
    <property type="entry name" value="Anticodon_Met"/>
</dbReference>
<keyword evidence="10 14" id="KW-0694">RNA-binding</keyword>
<dbReference type="NCBIfam" id="TIGR00398">
    <property type="entry name" value="metG"/>
    <property type="match status" value="1"/>
</dbReference>
<evidence type="ECO:0000259" key="15">
    <source>
        <dbReference type="PROSITE" id="PS50886"/>
    </source>
</evidence>
<dbReference type="InterPro" id="IPR001412">
    <property type="entry name" value="aa-tRNA-synth_I_CS"/>
</dbReference>
<dbReference type="GO" id="GO:0004825">
    <property type="term" value="F:methionine-tRNA ligase activity"/>
    <property type="evidence" value="ECO:0007669"/>
    <property type="project" value="UniProtKB-UniRule"/>
</dbReference>
<dbReference type="Pfam" id="PF09334">
    <property type="entry name" value="tRNA-synt_1g"/>
    <property type="match status" value="2"/>
</dbReference>
<evidence type="ECO:0000256" key="11">
    <source>
        <dbReference type="ARBA" id="ARBA00022917"/>
    </source>
</evidence>
<keyword evidence="9 14" id="KW-0067">ATP-binding</keyword>
<dbReference type="FunFam" id="2.40.50.140:FF:000042">
    <property type="entry name" value="Methionine--tRNA ligase"/>
    <property type="match status" value="1"/>
</dbReference>
<dbReference type="SUPFAM" id="SSF50249">
    <property type="entry name" value="Nucleic acid-binding proteins"/>
    <property type="match status" value="1"/>
</dbReference>
<dbReference type="InterPro" id="IPR009080">
    <property type="entry name" value="tRNAsynth_Ia_anticodon-bd"/>
</dbReference>
<dbReference type="PROSITE" id="PS00178">
    <property type="entry name" value="AA_TRNA_LIGASE_I"/>
    <property type="match status" value="1"/>
</dbReference>
<dbReference type="Pfam" id="PF19303">
    <property type="entry name" value="Anticodon_3"/>
    <property type="match status" value="1"/>
</dbReference>
<evidence type="ECO:0000256" key="2">
    <source>
        <dbReference type="ARBA" id="ARBA00004496"/>
    </source>
</evidence>
<dbReference type="EMBL" id="JABEQB010000010">
    <property type="protein sequence ID" value="NNG66566.1"/>
    <property type="molecule type" value="Genomic_DNA"/>
</dbReference>
<dbReference type="GO" id="GO:0046872">
    <property type="term" value="F:metal ion binding"/>
    <property type="evidence" value="ECO:0007669"/>
    <property type="project" value="UniProtKB-KW"/>
</dbReference>
<evidence type="ECO:0000256" key="12">
    <source>
        <dbReference type="ARBA" id="ARBA00023146"/>
    </source>
</evidence>
<sequence>MKKTFYITTPIYYPSDKLHIGHSYTTVAADAMARFKRLTGYDVMFLTGTDEHGQKIQRIAREKGMSPKEYVDGIVEWIKDLWKTMDISYDHFIRTTDAYHEEIVQKIFTKLYEQGDIYKGEYEGWYCTPCESFWTESQLVDGKCPDCGRPVERVTEEGYFFRLSAYGDKLLKYYEEHPDFIQPESRRNEMINFIKAGLEDLFVSRSTFDWGIKVPFDPKHVIYVWIDALSNYITALGYMTENDEKFKKYWPADVHLVGKEIVRFHTIIWPAMLMALGLPLPKKVFGHGWLILEGGKMSKSKGNVVDPKELVDRYGVDAVRYFLLREVPFGADGVFSNEALINRINSDLANDLGNLLSRTVTMIEKYFDGVLPKPSSQEEIDEDLINVAQNLPQKVEEYMDKLQFSNALIEIWKLVSRANKYIDETMPWVLAKDESKRGRLGTVLYNLAESLRFIGILISPFMPNTPKKMFEQLGITEDLATWESLKFGLLKEGTRVKRGEILFPRIDVEKELASLEKKTEEKTKETKEEKIDYITIEDFSKVQLRVAEILEAEKVEGSDKLIKMKLKVGEEIRQIVGGIGKYYSPEELIGKKIIIVYNLQPRKLMGIESQGMLLAATNEGKMALLTVDKDIESGSKIS</sequence>
<evidence type="ECO:0000256" key="13">
    <source>
        <dbReference type="ARBA" id="ARBA00047364"/>
    </source>
</evidence>
<feature type="short sequence motif" description="'HIGH' region" evidence="14">
    <location>
        <begin position="12"/>
        <end position="22"/>
    </location>
</feature>
<evidence type="ECO:0000256" key="10">
    <source>
        <dbReference type="ARBA" id="ARBA00022884"/>
    </source>
</evidence>
<evidence type="ECO:0000256" key="4">
    <source>
        <dbReference type="ARBA" id="ARBA00011738"/>
    </source>
</evidence>
<dbReference type="PANTHER" id="PTHR43326:SF1">
    <property type="entry name" value="METHIONINE--TRNA LIGASE, MITOCHONDRIAL"/>
    <property type="match status" value="1"/>
</dbReference>
<dbReference type="InterPro" id="IPR033911">
    <property type="entry name" value="MetRS_core"/>
</dbReference>
<feature type="domain" description="TRNA-binding" evidence="15">
    <location>
        <begin position="538"/>
        <end position="638"/>
    </location>
</feature>
<dbReference type="GO" id="GO:0005524">
    <property type="term" value="F:ATP binding"/>
    <property type="evidence" value="ECO:0007669"/>
    <property type="project" value="UniProtKB-UniRule"/>
</dbReference>
<keyword evidence="5 14" id="KW-0963">Cytoplasm</keyword>
<keyword evidence="12 14" id="KW-0030">Aminoacyl-tRNA synthetase</keyword>
<name>A0A7Y2PME5_9THEO</name>
<dbReference type="PANTHER" id="PTHR43326">
    <property type="entry name" value="METHIONYL-TRNA SYNTHETASE"/>
    <property type="match status" value="1"/>
</dbReference>
<dbReference type="Proteomes" id="UP000529861">
    <property type="component" value="Unassembled WGS sequence"/>
</dbReference>
<dbReference type="PROSITE" id="PS50886">
    <property type="entry name" value="TRBD"/>
    <property type="match status" value="1"/>
</dbReference>
<comment type="subcellular location">
    <subcellularLocation>
        <location evidence="2 14">Cytoplasm</location>
    </subcellularLocation>
</comment>
<dbReference type="Pfam" id="PF01588">
    <property type="entry name" value="tRNA_bind"/>
    <property type="match status" value="1"/>
</dbReference>
<dbReference type="FunFam" id="2.170.220.10:FF:000002">
    <property type="entry name" value="Methionine--tRNA ligase"/>
    <property type="match status" value="1"/>
</dbReference>
<comment type="function">
    <text evidence="1 14">Is required not only for elongation of protein synthesis but also for the initiation of all mRNA translation through initiator tRNA(fMet) aminoacylation.</text>
</comment>
<reference evidence="16 17" key="1">
    <citation type="submission" date="2020-04" db="EMBL/GenBank/DDBJ databases">
        <title>Draft genome sequence of Caldanaerobacter sunterraneus. strain 1523vc isolated from Griffin hot spring, Kamchatka, Russia.</title>
        <authorList>
            <person name="Toshchakov S.V."/>
            <person name="Podosokorskaya O.A."/>
            <person name="Kublanov I.V."/>
            <person name="Korzhenkov A."/>
            <person name="Patrushev M.V."/>
        </authorList>
    </citation>
    <scope>NUCLEOTIDE SEQUENCE [LARGE SCALE GENOMIC DNA]</scope>
    <source>
        <strain evidence="16 17">1523vc</strain>
    </source>
</reference>
<dbReference type="Gene3D" id="2.40.50.140">
    <property type="entry name" value="Nucleic acid-binding proteins"/>
    <property type="match status" value="1"/>
</dbReference>
<dbReference type="InterPro" id="IPR012340">
    <property type="entry name" value="NA-bd_OB-fold"/>
</dbReference>
<comment type="catalytic activity">
    <reaction evidence="13 14">
        <text>tRNA(Met) + L-methionine + ATP = L-methionyl-tRNA(Met) + AMP + diphosphate</text>
        <dbReference type="Rhea" id="RHEA:13481"/>
        <dbReference type="Rhea" id="RHEA-COMP:9667"/>
        <dbReference type="Rhea" id="RHEA-COMP:9698"/>
        <dbReference type="ChEBI" id="CHEBI:30616"/>
        <dbReference type="ChEBI" id="CHEBI:33019"/>
        <dbReference type="ChEBI" id="CHEBI:57844"/>
        <dbReference type="ChEBI" id="CHEBI:78442"/>
        <dbReference type="ChEBI" id="CHEBI:78530"/>
        <dbReference type="ChEBI" id="CHEBI:456215"/>
        <dbReference type="EC" id="6.1.1.10"/>
    </reaction>
</comment>
<comment type="caution">
    <text evidence="16">The sequence shown here is derived from an EMBL/GenBank/DDBJ whole genome shotgun (WGS) entry which is preliminary data.</text>
</comment>
<keyword evidence="11 14" id="KW-0648">Protein biosynthesis</keyword>
<organism evidence="16 17">
    <name type="scientific">Caldanaerobacter subterraneus</name>
    <dbReference type="NCBI Taxonomy" id="911092"/>
    <lineage>
        <taxon>Bacteria</taxon>
        <taxon>Bacillati</taxon>
        <taxon>Bacillota</taxon>
        <taxon>Clostridia</taxon>
        <taxon>Thermoanaerobacterales</taxon>
        <taxon>Thermoanaerobacteraceae</taxon>
        <taxon>Caldanaerobacter</taxon>
    </lineage>
</organism>
<dbReference type="RefSeq" id="WP_170270714.1">
    <property type="nucleotide sequence ID" value="NZ_JABEQB010000010.1"/>
</dbReference>
<dbReference type="GO" id="GO:0000049">
    <property type="term" value="F:tRNA binding"/>
    <property type="evidence" value="ECO:0007669"/>
    <property type="project" value="UniProtKB-UniRule"/>
</dbReference>
<keyword evidence="6 14" id="KW-0820">tRNA-binding</keyword>
<dbReference type="GO" id="GO:0005737">
    <property type="term" value="C:cytoplasm"/>
    <property type="evidence" value="ECO:0007669"/>
    <property type="project" value="UniProtKB-SubCell"/>
</dbReference>
<dbReference type="CDD" id="cd00814">
    <property type="entry name" value="MetRS_core"/>
    <property type="match status" value="1"/>
</dbReference>
<accession>A0A7Y2PME5</accession>
<dbReference type="EC" id="6.1.1.10" evidence="14"/>
<dbReference type="InterPro" id="IPR015413">
    <property type="entry name" value="Methionyl/Leucyl_tRNA_Synth"/>
</dbReference>
<keyword evidence="14" id="KW-0479">Metal-binding</keyword>
<evidence type="ECO:0000256" key="5">
    <source>
        <dbReference type="ARBA" id="ARBA00022490"/>
    </source>
</evidence>
<dbReference type="CDD" id="cd07957">
    <property type="entry name" value="Anticodon_Ia_Met"/>
    <property type="match status" value="1"/>
</dbReference>
<dbReference type="SUPFAM" id="SSF52374">
    <property type="entry name" value="Nucleotidylyl transferase"/>
    <property type="match status" value="1"/>
</dbReference>